<dbReference type="EMBL" id="CP022745">
    <property type="protein sequence ID" value="ASY45394.1"/>
    <property type="molecule type" value="Genomic_DNA"/>
</dbReference>
<evidence type="ECO:0000256" key="1">
    <source>
        <dbReference type="ARBA" id="ARBA00022649"/>
    </source>
</evidence>
<dbReference type="AlphaFoldDB" id="A0A249MW50"/>
<organism evidence="2 3">
    <name type="scientific">Sphingobium xenophagum</name>
    <dbReference type="NCBI Taxonomy" id="121428"/>
    <lineage>
        <taxon>Bacteria</taxon>
        <taxon>Pseudomonadati</taxon>
        <taxon>Pseudomonadota</taxon>
        <taxon>Alphaproteobacteria</taxon>
        <taxon>Sphingomonadales</taxon>
        <taxon>Sphingomonadaceae</taxon>
        <taxon>Sphingobium</taxon>
    </lineage>
</organism>
<dbReference type="Proteomes" id="UP000217141">
    <property type="component" value="Chromosome I"/>
</dbReference>
<dbReference type="RefSeq" id="WP_017182317.1">
    <property type="nucleotide sequence ID" value="NZ_CP022745.1"/>
</dbReference>
<name>A0A249MW50_SPHXE</name>
<evidence type="ECO:0000313" key="3">
    <source>
        <dbReference type="Proteomes" id="UP000217141"/>
    </source>
</evidence>
<sequence length="85" mass="9568">MKELVVTRHERIGTRKATNLSLDMALVAEARALGINLSRTCEDALAKQIAAERGRRWQEENAQGIAASNAYVEKHGLPLEKYRMF</sequence>
<proteinExistence type="predicted"/>
<gene>
    <name evidence="2" type="ORF">CJD35_13840</name>
</gene>
<keyword evidence="1" id="KW-1277">Toxin-antitoxin system</keyword>
<reference evidence="2 3" key="1">
    <citation type="submission" date="2017-08" db="EMBL/GenBank/DDBJ databases">
        <title>Whole Genome Sequence of Sphingobium hydrophobicum C1: Insights into Adaption to the Electronic-waste Contaminated Sediment.</title>
        <authorList>
            <person name="Song D."/>
            <person name="Chen X."/>
            <person name="Xu M."/>
        </authorList>
    </citation>
    <scope>NUCLEOTIDE SEQUENCE [LARGE SCALE GENOMIC DNA]</scope>
    <source>
        <strain evidence="2 3">C1</strain>
    </source>
</reference>
<evidence type="ECO:0000313" key="2">
    <source>
        <dbReference type="EMBL" id="ASY45394.1"/>
    </source>
</evidence>
<protein>
    <submittedName>
        <fullName evidence="2">Post-segregation antitoxin CcdA</fullName>
    </submittedName>
</protein>
<dbReference type="InterPro" id="IPR009956">
    <property type="entry name" value="Post-segregation_anti-tox_CcdA"/>
</dbReference>
<dbReference type="KEGG" id="shyd:CJD35_13840"/>
<dbReference type="Pfam" id="PF07362">
    <property type="entry name" value="CcdA"/>
    <property type="match status" value="1"/>
</dbReference>
<accession>A0A249MW50</accession>